<organism evidence="1 3">
    <name type="scientific">Staphylococcus edaphicus</name>
    <dbReference type="NCBI Taxonomy" id="1955013"/>
    <lineage>
        <taxon>Bacteria</taxon>
        <taxon>Bacillati</taxon>
        <taxon>Bacillota</taxon>
        <taxon>Bacilli</taxon>
        <taxon>Bacillales</taxon>
        <taxon>Staphylococcaceae</taxon>
        <taxon>Staphylococcus</taxon>
    </lineage>
</organism>
<dbReference type="Proteomes" id="UP000223828">
    <property type="component" value="Unassembled WGS sequence"/>
</dbReference>
<dbReference type="RefSeq" id="WP_099089004.1">
    <property type="nucleotide sequence ID" value="NZ_CP093217.1"/>
</dbReference>
<reference evidence="3" key="2">
    <citation type="submission" date="2017-10" db="EMBL/GenBank/DDBJ databases">
        <title>Staphylococcus edaphicus sp. nov., isolated in Antarctica, harbouring mecC gene and genomic islands essential in adaptation to extreme environment.</title>
        <authorList>
            <person name="Pantucek R."/>
            <person name="Sedlacek I."/>
            <person name="Indrakova A."/>
            <person name="Vrbovska V."/>
            <person name="Maslanova I."/>
            <person name="Kovarovic V."/>
            <person name="Svec P."/>
            <person name="Kralova S."/>
            <person name="Kristofova L."/>
            <person name="Keklakova J."/>
            <person name="Petras P."/>
            <person name="Doskar J."/>
        </authorList>
    </citation>
    <scope>NUCLEOTIDE SEQUENCE [LARGE SCALE GENOMIC DNA]</scope>
    <source>
        <strain evidence="3">CCM 5085</strain>
    </source>
</reference>
<reference evidence="2" key="4">
    <citation type="submission" date="2022-03" db="EMBL/GenBank/DDBJ databases">
        <title>Complete Genome Sequence of Staphylococcus edaphicus strain CCM 8731.</title>
        <authorList>
            <person name="Rimmer C.O."/>
            <person name="Thomas J.C."/>
        </authorList>
    </citation>
    <scope>NUCLEOTIDE SEQUENCE</scope>
    <source>
        <strain evidence="2">CCM 8731</strain>
    </source>
</reference>
<sequence>MRDIDDIKQVTDKDEFINILAIEYASNVEQIADEWCGTDECFDNTAQSARDVIYKAYELTGVEIDLEDHCLERFLKRSDGE</sequence>
<name>A0A2C6WNW3_9STAP</name>
<dbReference type="EMBL" id="CP093217">
    <property type="protein sequence ID" value="UQW82462.1"/>
    <property type="molecule type" value="Genomic_DNA"/>
</dbReference>
<evidence type="ECO:0000313" key="1">
    <source>
        <dbReference type="EMBL" id="PHK50770.1"/>
    </source>
</evidence>
<dbReference type="Proteomes" id="UP001056588">
    <property type="component" value="Chromosome"/>
</dbReference>
<dbReference type="AlphaFoldDB" id="A0A2C6WNW3"/>
<protein>
    <submittedName>
        <fullName evidence="1">Uncharacterized protein</fullName>
    </submittedName>
</protein>
<dbReference type="OrthoDB" id="2406140at2"/>
<gene>
    <name evidence="1" type="ORF">BTJ66_00250</name>
    <name evidence="2" type="ORF">MNY58_05200</name>
</gene>
<dbReference type="EMBL" id="MRZN01000001">
    <property type="protein sequence ID" value="PHK50770.1"/>
    <property type="molecule type" value="Genomic_DNA"/>
</dbReference>
<proteinExistence type="predicted"/>
<accession>A0A2C6WNW3</accession>
<evidence type="ECO:0000313" key="3">
    <source>
        <dbReference type="Proteomes" id="UP000223828"/>
    </source>
</evidence>
<evidence type="ECO:0000313" key="2">
    <source>
        <dbReference type="EMBL" id="UQW82462.1"/>
    </source>
</evidence>
<evidence type="ECO:0000313" key="4">
    <source>
        <dbReference type="Proteomes" id="UP001056588"/>
    </source>
</evidence>
<reference evidence="1" key="3">
    <citation type="submission" date="2017-10" db="EMBL/GenBank/DDBJ databases">
        <authorList>
            <person name="Vrbovska V."/>
            <person name="Kovarovic V."/>
            <person name="Indrakova A."/>
        </authorList>
    </citation>
    <scope>NUCLEOTIDE SEQUENCE</scope>
    <source>
        <strain evidence="1">CCM 8730</strain>
    </source>
</reference>
<reference evidence="1" key="1">
    <citation type="journal article" date="2017" name="Appl. Environ. Microbiol.">
        <title>Staphylococcus edaphicus sp. nov., isolated in Antarctica, harbours mecC gene and genomic islands with suspected role in adaptation to extreme environment.</title>
        <authorList>
            <person name="Pantucek R."/>
            <person name="Sedlacek I."/>
            <person name="Indrakova A."/>
            <person name="Vrbovska V."/>
            <person name="Maslanova I."/>
            <person name="Kovarovic V."/>
            <person name="Svec P."/>
            <person name="Kralova S."/>
            <person name="Kristofova L."/>
            <person name="Keklakova J."/>
            <person name="Petras P."/>
            <person name="Doskar J."/>
        </authorList>
    </citation>
    <scope>NUCLEOTIDE SEQUENCE</scope>
    <source>
        <strain evidence="1">CCM 8730</strain>
    </source>
</reference>
<keyword evidence="4" id="KW-1185">Reference proteome</keyword>